<evidence type="ECO:0000259" key="2">
    <source>
        <dbReference type="Pfam" id="PF13006"/>
    </source>
</evidence>
<name>A0A5B0FW81_9BURK</name>
<organism evidence="3 4">
    <name type="scientific">Paraburkholderia panacisoli</name>
    <dbReference type="NCBI Taxonomy" id="2603818"/>
    <lineage>
        <taxon>Bacteria</taxon>
        <taxon>Pseudomonadati</taxon>
        <taxon>Pseudomonadota</taxon>
        <taxon>Betaproteobacteria</taxon>
        <taxon>Burkholderiales</taxon>
        <taxon>Burkholderiaceae</taxon>
        <taxon>Paraburkholderia</taxon>
    </lineage>
</organism>
<dbReference type="GO" id="GO:0003677">
    <property type="term" value="F:DNA binding"/>
    <property type="evidence" value="ECO:0007669"/>
    <property type="project" value="InterPro"/>
</dbReference>
<evidence type="ECO:0000259" key="1">
    <source>
        <dbReference type="Pfam" id="PF01609"/>
    </source>
</evidence>
<dbReference type="SUPFAM" id="SSF53098">
    <property type="entry name" value="Ribonuclease H-like"/>
    <property type="match status" value="1"/>
</dbReference>
<dbReference type="Pfam" id="PF13006">
    <property type="entry name" value="Nterm_IS4"/>
    <property type="match status" value="1"/>
</dbReference>
<dbReference type="Pfam" id="PF01609">
    <property type="entry name" value="DDE_Tnp_1"/>
    <property type="match status" value="1"/>
</dbReference>
<dbReference type="GO" id="GO:0006313">
    <property type="term" value="P:DNA transposition"/>
    <property type="evidence" value="ECO:0007669"/>
    <property type="project" value="InterPro"/>
</dbReference>
<dbReference type="PANTHER" id="PTHR37529">
    <property type="entry name" value="TRANSPOSASE INSG FOR INSERTION SEQUENCE ELEMENT IS4-RELATED"/>
    <property type="match status" value="1"/>
</dbReference>
<evidence type="ECO:0000313" key="4">
    <source>
        <dbReference type="Proteomes" id="UP000325273"/>
    </source>
</evidence>
<dbReference type="EMBL" id="VTUZ01000142">
    <property type="protein sequence ID" value="KAA0995523.1"/>
    <property type="molecule type" value="Genomic_DNA"/>
</dbReference>
<feature type="domain" description="Transposase IS4 N-terminal" evidence="2">
    <location>
        <begin position="18"/>
        <end position="108"/>
    </location>
</feature>
<feature type="domain" description="Transposase IS4-like" evidence="1">
    <location>
        <begin position="131"/>
        <end position="354"/>
    </location>
</feature>
<dbReference type="GO" id="GO:0004803">
    <property type="term" value="F:transposase activity"/>
    <property type="evidence" value="ECO:0007669"/>
    <property type="project" value="InterPro"/>
</dbReference>
<accession>A0A5B0FW81</accession>
<evidence type="ECO:0000313" key="3">
    <source>
        <dbReference type="EMBL" id="KAA0995523.1"/>
    </source>
</evidence>
<sequence>MLSAHLTYLIKAQEPVADLSRLAEHLPYEWIEHAVRATGTASLRRRRLPAEQVVWLVIALAMYRHWSISEVLDGLDLALPSEDAPFVSKSAVTQARQRIGEAPLAWLFGRTARAWTRQDAARHAFKGLSLWAMDGTTLRTADSPANREHFGAQGYASGRVASYPQVRAVTLTAIPTHLIADINFGRYDTNEMVYAKGLLPQIPEDSLTVFDKGFLAAEILCGLTMGGHNRHFLIPAKSNSRWEVISGTADDATVRMRVSPQARKKCPALPEFWNARAIRTIDARGRERVLLTSLGDRRRFKPADILACYERRWQIETSYCELKQSMLGAELTLRSRTVEGVYQEIWGALIAYNLIRREIASAAWEAKLEPTDISFVRALHTIQHEMMWAALTPAYAKLPACLKRLRERLKSLPNEKRPGRTCDRVVKSRPHRYTVRFLKKNLN</sequence>
<dbReference type="Proteomes" id="UP000325273">
    <property type="component" value="Unassembled WGS sequence"/>
</dbReference>
<dbReference type="InterPro" id="IPR002559">
    <property type="entry name" value="Transposase_11"/>
</dbReference>
<reference evidence="3 4" key="1">
    <citation type="submission" date="2019-08" db="EMBL/GenBank/DDBJ databases">
        <title>Paraburkholderia sp. DCY113.</title>
        <authorList>
            <person name="Kang J."/>
        </authorList>
    </citation>
    <scope>NUCLEOTIDE SEQUENCE [LARGE SCALE GENOMIC DNA]</scope>
    <source>
        <strain evidence="3 4">DCY113</strain>
    </source>
</reference>
<dbReference type="InterPro" id="IPR047952">
    <property type="entry name" value="Transpos_IS4"/>
</dbReference>
<dbReference type="InterPro" id="IPR012337">
    <property type="entry name" value="RNaseH-like_sf"/>
</dbReference>
<dbReference type="PANTHER" id="PTHR37529:SF1">
    <property type="entry name" value="TRANSPOSASE INSG FOR INSERTION SEQUENCE ELEMENT IS4-RELATED"/>
    <property type="match status" value="1"/>
</dbReference>
<protein>
    <submittedName>
        <fullName evidence="3">IS4 family transposase</fullName>
    </submittedName>
</protein>
<dbReference type="AlphaFoldDB" id="A0A5B0FW81"/>
<dbReference type="NCBIfam" id="NF033592">
    <property type="entry name" value="transpos_IS4_1"/>
    <property type="match status" value="1"/>
</dbReference>
<dbReference type="RefSeq" id="WP_149676987.1">
    <property type="nucleotide sequence ID" value="NZ_VTUZ01000142.1"/>
</dbReference>
<keyword evidence="4" id="KW-1185">Reference proteome</keyword>
<comment type="caution">
    <text evidence="3">The sequence shown here is derived from an EMBL/GenBank/DDBJ whole genome shotgun (WGS) entry which is preliminary data.</text>
</comment>
<gene>
    <name evidence="3" type="ORF">FVF58_51010</name>
</gene>
<dbReference type="InterPro" id="IPR024473">
    <property type="entry name" value="Transposases_IS4_N"/>
</dbReference>
<proteinExistence type="predicted"/>